<feature type="region of interest" description="Disordered" evidence="1">
    <location>
        <begin position="30"/>
        <end position="50"/>
    </location>
</feature>
<keyword evidence="2" id="KW-0732">Signal</keyword>
<evidence type="ECO:0000313" key="3">
    <source>
        <dbReference type="EMBL" id="ALL41078.1"/>
    </source>
</evidence>
<sequence length="72" mass="8140">MPLHFLLLWVVRLRDPLLFLENSPIASLWPAHNHPHTSPPPSSTQELDETSFLLQKKSHQSISPSSSLYVLG</sequence>
<reference evidence="3" key="1">
    <citation type="submission" date="2015-07" db="EMBL/GenBank/DDBJ databases">
        <title>Elucidating the P. pachyrhizi secretome and potential effectors.</title>
        <authorList>
            <person name="de Carvalho M.C.C.G."/>
            <person name="Nascimento L.C."/>
            <person name="Darben L.M."/>
            <person name="Polizel-Podanosqui A.M."/>
            <person name="Lopes-Caitar V.S."/>
            <person name="Rocha C.S."/>
            <person name="Qi M."/>
            <person name="Carazolle M."/>
            <person name="Kuwahara M.K."/>
            <person name="Pereira G.A.G."/>
            <person name="Abdelnoor R.V."/>
            <person name="Whitham S.A."/>
            <person name="Marcelino-Guimaraes F.C."/>
        </authorList>
    </citation>
    <scope>NUCLEOTIDE SEQUENCE</scope>
</reference>
<accession>A0A0S1MJL9</accession>
<feature type="chain" id="PRO_5006589154" evidence="2">
    <location>
        <begin position="20"/>
        <end position="72"/>
    </location>
</feature>
<evidence type="ECO:0000256" key="2">
    <source>
        <dbReference type="SAM" id="SignalP"/>
    </source>
</evidence>
<feature type="signal peptide" evidence="2">
    <location>
        <begin position="1"/>
        <end position="19"/>
    </location>
</feature>
<dbReference type="AlphaFoldDB" id="A0A0S1MJL9"/>
<protein>
    <submittedName>
        <fullName evidence="3">Transposable element Tcb1 transposase</fullName>
    </submittedName>
</protein>
<organism evidence="3">
    <name type="scientific">Phakopsora pachyrhizi</name>
    <name type="common">Asian soybean rust disease fungus</name>
    <dbReference type="NCBI Taxonomy" id="170000"/>
    <lineage>
        <taxon>Eukaryota</taxon>
        <taxon>Fungi</taxon>
        <taxon>Dikarya</taxon>
        <taxon>Basidiomycota</taxon>
        <taxon>Pucciniomycotina</taxon>
        <taxon>Pucciniomycetes</taxon>
        <taxon>Pucciniales</taxon>
        <taxon>Phakopsoraceae</taxon>
        <taxon>Phakopsora</taxon>
    </lineage>
</organism>
<name>A0A0S1MJL9_PHAPC</name>
<proteinExistence type="evidence at transcript level"/>
<evidence type="ECO:0000256" key="1">
    <source>
        <dbReference type="SAM" id="MobiDB-lite"/>
    </source>
</evidence>
<dbReference type="EMBL" id="KT246988">
    <property type="protein sequence ID" value="ALL41078.1"/>
    <property type="molecule type" value="mRNA"/>
</dbReference>